<dbReference type="HOGENOM" id="CLU_2625728_0_0_1"/>
<dbReference type="EnsemblPlants" id="KEH26741">
    <property type="protein sequence ID" value="KEH26741"/>
    <property type="gene ID" value="MTR_6g071355"/>
</dbReference>
<reference evidence="1 3" key="1">
    <citation type="journal article" date="2011" name="Nature">
        <title>The Medicago genome provides insight into the evolution of rhizobial symbioses.</title>
        <authorList>
            <person name="Young N.D."/>
            <person name="Debelle F."/>
            <person name="Oldroyd G.E."/>
            <person name="Geurts R."/>
            <person name="Cannon S.B."/>
            <person name="Udvardi M.K."/>
            <person name="Benedito V.A."/>
            <person name="Mayer K.F."/>
            <person name="Gouzy J."/>
            <person name="Schoof H."/>
            <person name="Van de Peer Y."/>
            <person name="Proost S."/>
            <person name="Cook D.R."/>
            <person name="Meyers B.C."/>
            <person name="Spannagl M."/>
            <person name="Cheung F."/>
            <person name="De Mita S."/>
            <person name="Krishnakumar V."/>
            <person name="Gundlach H."/>
            <person name="Zhou S."/>
            <person name="Mudge J."/>
            <person name="Bharti A.K."/>
            <person name="Murray J.D."/>
            <person name="Naoumkina M.A."/>
            <person name="Rosen B."/>
            <person name="Silverstein K.A."/>
            <person name="Tang H."/>
            <person name="Rombauts S."/>
            <person name="Zhao P.X."/>
            <person name="Zhou P."/>
            <person name="Barbe V."/>
            <person name="Bardou P."/>
            <person name="Bechner M."/>
            <person name="Bellec A."/>
            <person name="Berger A."/>
            <person name="Berges H."/>
            <person name="Bidwell S."/>
            <person name="Bisseling T."/>
            <person name="Choisne N."/>
            <person name="Couloux A."/>
            <person name="Denny R."/>
            <person name="Deshpande S."/>
            <person name="Dai X."/>
            <person name="Doyle J.J."/>
            <person name="Dudez A.M."/>
            <person name="Farmer A.D."/>
            <person name="Fouteau S."/>
            <person name="Franken C."/>
            <person name="Gibelin C."/>
            <person name="Gish J."/>
            <person name="Goldstein S."/>
            <person name="Gonzalez A.J."/>
            <person name="Green P.J."/>
            <person name="Hallab A."/>
            <person name="Hartog M."/>
            <person name="Hua A."/>
            <person name="Humphray S.J."/>
            <person name="Jeong D.H."/>
            <person name="Jing Y."/>
            <person name="Jocker A."/>
            <person name="Kenton S.M."/>
            <person name="Kim D.J."/>
            <person name="Klee K."/>
            <person name="Lai H."/>
            <person name="Lang C."/>
            <person name="Lin S."/>
            <person name="Macmil S.L."/>
            <person name="Magdelenat G."/>
            <person name="Matthews L."/>
            <person name="McCorrison J."/>
            <person name="Monaghan E.L."/>
            <person name="Mun J.H."/>
            <person name="Najar F.Z."/>
            <person name="Nicholson C."/>
            <person name="Noirot C."/>
            <person name="O'Bleness M."/>
            <person name="Paule C.R."/>
            <person name="Poulain J."/>
            <person name="Prion F."/>
            <person name="Qin B."/>
            <person name="Qu C."/>
            <person name="Retzel E.F."/>
            <person name="Riddle C."/>
            <person name="Sallet E."/>
            <person name="Samain S."/>
            <person name="Samson N."/>
            <person name="Sanders I."/>
            <person name="Saurat O."/>
            <person name="Scarpelli C."/>
            <person name="Schiex T."/>
            <person name="Segurens B."/>
            <person name="Severin A.J."/>
            <person name="Sherrier D.J."/>
            <person name="Shi R."/>
            <person name="Sims S."/>
            <person name="Singer S.R."/>
            <person name="Sinharoy S."/>
            <person name="Sterck L."/>
            <person name="Viollet A."/>
            <person name="Wang B.B."/>
            <person name="Wang K."/>
            <person name="Wang M."/>
            <person name="Wang X."/>
            <person name="Warfsmann J."/>
            <person name="Weissenbach J."/>
            <person name="White D.D."/>
            <person name="White J.D."/>
            <person name="Wiley G.B."/>
            <person name="Wincker P."/>
            <person name="Xing Y."/>
            <person name="Yang L."/>
            <person name="Yao Z."/>
            <person name="Ying F."/>
            <person name="Zhai J."/>
            <person name="Zhou L."/>
            <person name="Zuber A."/>
            <person name="Denarie J."/>
            <person name="Dixon R.A."/>
            <person name="May G.D."/>
            <person name="Schwartz D.C."/>
            <person name="Rogers J."/>
            <person name="Quetier F."/>
            <person name="Town C.D."/>
            <person name="Roe B.A."/>
        </authorList>
    </citation>
    <scope>NUCLEOTIDE SEQUENCE [LARGE SCALE GENOMIC DNA]</scope>
    <source>
        <strain evidence="1">A17</strain>
        <strain evidence="2 3">cv. Jemalong A17</strain>
    </source>
</reference>
<name>A0A072UBB1_MEDTR</name>
<dbReference type="Proteomes" id="UP000002051">
    <property type="component" value="Chromosome 6"/>
</dbReference>
<dbReference type="EMBL" id="CM001222">
    <property type="protein sequence ID" value="KEH26741.1"/>
    <property type="molecule type" value="Genomic_DNA"/>
</dbReference>
<proteinExistence type="predicted"/>
<dbReference type="AlphaFoldDB" id="A0A072UBB1"/>
<keyword evidence="3" id="KW-1185">Reference proteome</keyword>
<evidence type="ECO:0000313" key="1">
    <source>
        <dbReference type="EMBL" id="KEH26741.1"/>
    </source>
</evidence>
<reference evidence="2" key="3">
    <citation type="submission" date="2015-04" db="UniProtKB">
        <authorList>
            <consortium name="EnsemblPlants"/>
        </authorList>
    </citation>
    <scope>IDENTIFICATION</scope>
    <source>
        <strain evidence="2">cv. Jemalong A17</strain>
    </source>
</reference>
<evidence type="ECO:0000313" key="2">
    <source>
        <dbReference type="EnsemblPlants" id="KEH26741"/>
    </source>
</evidence>
<evidence type="ECO:0000313" key="3">
    <source>
        <dbReference type="Proteomes" id="UP000002051"/>
    </source>
</evidence>
<sequence length="78" mass="9034">MGEEVSLQWTSDEEKRFKDAMKLKIPSQSKSYWKNPSRCFQRNARKDVTPNTVDNDDDEVEFESFGDGFEGKAIKHSS</sequence>
<accession>A0A072UBB1</accession>
<reference evidence="1 3" key="2">
    <citation type="journal article" date="2014" name="BMC Genomics">
        <title>An improved genome release (version Mt4.0) for the model legume Medicago truncatula.</title>
        <authorList>
            <person name="Tang H."/>
            <person name="Krishnakumar V."/>
            <person name="Bidwell S."/>
            <person name="Rosen B."/>
            <person name="Chan A."/>
            <person name="Zhou S."/>
            <person name="Gentzbittel L."/>
            <person name="Childs K.L."/>
            <person name="Yandell M."/>
            <person name="Gundlach H."/>
            <person name="Mayer K.F."/>
            <person name="Schwartz D.C."/>
            <person name="Town C.D."/>
        </authorList>
    </citation>
    <scope>GENOME REANNOTATION</scope>
    <source>
        <strain evidence="1">A17</strain>
        <strain evidence="2 3">cv. Jemalong A17</strain>
    </source>
</reference>
<protein>
    <submittedName>
        <fullName evidence="1 2">Uncharacterized protein</fullName>
    </submittedName>
</protein>
<organism evidence="1 3">
    <name type="scientific">Medicago truncatula</name>
    <name type="common">Barrel medic</name>
    <name type="synonym">Medicago tribuloides</name>
    <dbReference type="NCBI Taxonomy" id="3880"/>
    <lineage>
        <taxon>Eukaryota</taxon>
        <taxon>Viridiplantae</taxon>
        <taxon>Streptophyta</taxon>
        <taxon>Embryophyta</taxon>
        <taxon>Tracheophyta</taxon>
        <taxon>Spermatophyta</taxon>
        <taxon>Magnoliopsida</taxon>
        <taxon>eudicotyledons</taxon>
        <taxon>Gunneridae</taxon>
        <taxon>Pentapetalae</taxon>
        <taxon>rosids</taxon>
        <taxon>fabids</taxon>
        <taxon>Fabales</taxon>
        <taxon>Fabaceae</taxon>
        <taxon>Papilionoideae</taxon>
        <taxon>50 kb inversion clade</taxon>
        <taxon>NPAAA clade</taxon>
        <taxon>Hologalegina</taxon>
        <taxon>IRL clade</taxon>
        <taxon>Trifolieae</taxon>
        <taxon>Medicago</taxon>
    </lineage>
</organism>
<gene>
    <name evidence="1" type="ordered locus">MTR_6g071355</name>
</gene>